<protein>
    <submittedName>
        <fullName evidence="2">Uncharacterized protein</fullName>
    </submittedName>
</protein>
<sequence>MTTMQERLAARAEAAKARQGSMNDVEKGGDGSGKKFKTAPEGKFKARLVGYVEIGSHENKFDPSKDPAPMFVLRFALFGKDCQEEDGTPITIDSREIKMSKFERANAVKLFRQMCPKKDADHFMELLDRVFWVEIWHNKQQKGDKEVVYANLKQESIVPGVREVLDDDDNIIGYKAIACDPAPESMFNIFEWDNPSVEDFKTLKPWDKDKIRKAVNFPGSHVEQLVGKGEDKPANTNNGAATNEPDGEDDEPKQTVDTPKDIPVEGADLPML</sequence>
<keyword evidence="3" id="KW-1185">Reference proteome</keyword>
<proteinExistence type="predicted"/>
<reference evidence="2 3" key="1">
    <citation type="journal article" date="2021" name="Quality assurance and safety of crops and foods">
        <title>Isolation and characterization of broad host-range of bacteriophages infecting Cronobacter sakazakii and its biocontrol potential in dairy products.</title>
        <authorList>
            <person name="Li H."/>
            <person name="Yang X.-J."/>
            <person name="Zhu X.-Y."/>
            <person name="Gao L."/>
            <person name="Rao S.-Q."/>
            <person name="Yuan L."/>
            <person name="Yang Z.-Q."/>
        </authorList>
    </citation>
    <scope>NUCLEOTIDE SEQUENCE [LARGE SCALE GENOMIC DNA]</scope>
</reference>
<feature type="region of interest" description="Disordered" evidence="1">
    <location>
        <begin position="1"/>
        <end position="38"/>
    </location>
</feature>
<evidence type="ECO:0000256" key="1">
    <source>
        <dbReference type="SAM" id="MobiDB-lite"/>
    </source>
</evidence>
<name>A0AA47PDG3_9CAUD</name>
<organism evidence="2 3">
    <name type="scientific">Cronobacter phage EspYZU05</name>
    <dbReference type="NCBI Taxonomy" id="2836139"/>
    <lineage>
        <taxon>Viruses</taxon>
        <taxon>Duplodnaviria</taxon>
        <taxon>Heunggongvirae</taxon>
        <taxon>Uroviricota</taxon>
        <taxon>Caudoviricetes</taxon>
        <taxon>Autographivirales</taxon>
        <taxon>Autonotataviridae</taxon>
        <taxon>Melnykvirinae</taxon>
        <taxon>Cronosvirus</taxon>
        <taxon>Cronosvirus EspYZU05</taxon>
    </lineage>
</organism>
<dbReference type="EMBL" id="MW882933">
    <property type="protein sequence ID" value="UGV21586.1"/>
    <property type="molecule type" value="Genomic_DNA"/>
</dbReference>
<accession>A0AA47PDG3</accession>
<feature type="compositionally biased region" description="Basic and acidic residues" evidence="1">
    <location>
        <begin position="252"/>
        <end position="263"/>
    </location>
</feature>
<evidence type="ECO:0000313" key="2">
    <source>
        <dbReference type="EMBL" id="UGV21586.1"/>
    </source>
</evidence>
<feature type="region of interest" description="Disordered" evidence="1">
    <location>
        <begin position="225"/>
        <end position="272"/>
    </location>
</feature>
<feature type="compositionally biased region" description="Basic and acidic residues" evidence="1">
    <location>
        <begin position="24"/>
        <end position="38"/>
    </location>
</feature>
<evidence type="ECO:0000313" key="3">
    <source>
        <dbReference type="Proteomes" id="UP001177185"/>
    </source>
</evidence>
<dbReference type="Proteomes" id="UP001177185">
    <property type="component" value="Segment"/>
</dbReference>